<proteinExistence type="predicted"/>
<reference evidence="2" key="3">
    <citation type="submission" date="2022-12" db="EMBL/GenBank/DDBJ databases">
        <authorList>
            <person name="Kardos G."/>
            <person name="Sarkozi R."/>
            <person name="Laczko L."/>
            <person name="Marton S."/>
            <person name="Makrai L."/>
            <person name="Banyai K."/>
            <person name="Fodor L."/>
        </authorList>
    </citation>
    <scope>NUCLEOTIDE SEQUENCE</scope>
    <source>
        <strain evidence="2">84/14</strain>
    </source>
</reference>
<name>A0A3S5BLW8_ACTPL</name>
<keyword evidence="1" id="KW-0732">Signal</keyword>
<evidence type="ECO:0000313" key="2">
    <source>
        <dbReference type="EMBL" id="MCY6523533.1"/>
    </source>
</evidence>
<evidence type="ECO:0000313" key="3">
    <source>
        <dbReference type="EMBL" id="VEJ16821.1"/>
    </source>
</evidence>
<dbReference type="AlphaFoldDB" id="A0A3S5BLW8"/>
<reference evidence="2" key="2">
    <citation type="journal article" date="2021" name="Vet Sci">
        <title>O-Serogroups and Pathovirotypes of Escherichia coli Isolated from Post-Weaning Piglets Showing Diarrhoea and/or Oedema in South Korea.</title>
        <authorList>
            <person name="Byun J.W."/>
            <person name="Moon B.Y."/>
            <person name="Do K.H."/>
            <person name="Lee K."/>
            <person name="Lee H.Y."/>
            <person name="Kim W.I."/>
            <person name="So B."/>
            <person name="Lee W.K."/>
        </authorList>
    </citation>
    <scope>NUCLEOTIDE SEQUENCE</scope>
    <source>
        <strain evidence="2">84/14</strain>
    </source>
</reference>
<organism evidence="3 4">
    <name type="scientific">Actinobacillus pleuropneumoniae</name>
    <name type="common">Haemophilus pleuropneumoniae</name>
    <dbReference type="NCBI Taxonomy" id="715"/>
    <lineage>
        <taxon>Bacteria</taxon>
        <taxon>Pseudomonadati</taxon>
        <taxon>Pseudomonadota</taxon>
        <taxon>Gammaproteobacteria</taxon>
        <taxon>Pasteurellales</taxon>
        <taxon>Pasteurellaceae</taxon>
        <taxon>Actinobacillus</taxon>
    </lineage>
</organism>
<sequence>MKKLFAIAMLSCASISGYAETPAANMQPMLKVQVLDMSNKVGRAVENNRLSLSKTHQLCWVVFNMPFKANNEVIEIFQSPAPSKFGSAAGSVSTSADRLTHKITTRMTSSNNERLDNCWRFEKSDPKGKYSLTIQVNDIIFPPQTFEVTK</sequence>
<dbReference type="Proteomes" id="UP000275510">
    <property type="component" value="Chromosome"/>
</dbReference>
<dbReference type="Proteomes" id="UP001077788">
    <property type="component" value="Unassembled WGS sequence"/>
</dbReference>
<dbReference type="RefSeq" id="WP_005601182.1">
    <property type="nucleotide sequence ID" value="NZ_CBDBSV010000089.1"/>
</dbReference>
<protein>
    <submittedName>
        <fullName evidence="3">Uncharacterized protein</fullName>
    </submittedName>
</protein>
<gene>
    <name evidence="3" type="ORF">NCTC10976_00922</name>
    <name evidence="2" type="ORF">OYG11_04670</name>
</gene>
<evidence type="ECO:0000256" key="1">
    <source>
        <dbReference type="SAM" id="SignalP"/>
    </source>
</evidence>
<feature type="signal peptide" evidence="1">
    <location>
        <begin position="1"/>
        <end position="19"/>
    </location>
</feature>
<dbReference type="EMBL" id="JAPQFC010000001">
    <property type="protein sequence ID" value="MCY6523533.1"/>
    <property type="molecule type" value="Genomic_DNA"/>
</dbReference>
<feature type="chain" id="PRO_5018728258" evidence="1">
    <location>
        <begin position="20"/>
        <end position="150"/>
    </location>
</feature>
<evidence type="ECO:0000313" key="4">
    <source>
        <dbReference type="Proteomes" id="UP000275510"/>
    </source>
</evidence>
<reference evidence="3 4" key="1">
    <citation type="submission" date="2018-12" db="EMBL/GenBank/DDBJ databases">
        <authorList>
            <consortium name="Pathogen Informatics"/>
        </authorList>
    </citation>
    <scope>NUCLEOTIDE SEQUENCE [LARGE SCALE GENOMIC DNA]</scope>
    <source>
        <strain evidence="3 4">NCTC10976</strain>
    </source>
</reference>
<dbReference type="OMA" id="CIFVENV"/>
<dbReference type="EMBL" id="LR134515">
    <property type="protein sequence ID" value="VEJ16821.1"/>
    <property type="molecule type" value="Genomic_DNA"/>
</dbReference>
<accession>A0A3S5BLW8</accession>